<feature type="region of interest" description="Disordered" evidence="2">
    <location>
        <begin position="597"/>
        <end position="631"/>
    </location>
</feature>
<dbReference type="Proteomes" id="UP000295254">
    <property type="component" value="Unassembled WGS sequence"/>
</dbReference>
<keyword evidence="5" id="KW-1185">Reference proteome</keyword>
<dbReference type="Gene3D" id="2.160.20.20">
    <property type="match status" value="1"/>
</dbReference>
<dbReference type="InterPro" id="IPR004899">
    <property type="entry name" value="Pertactin_central"/>
</dbReference>
<keyword evidence="1" id="KW-0732">Signal</keyword>
<evidence type="ECO:0000256" key="2">
    <source>
        <dbReference type="SAM" id="MobiDB-lite"/>
    </source>
</evidence>
<dbReference type="EMBL" id="RRZK01000008">
    <property type="protein sequence ID" value="TDB65589.1"/>
    <property type="molecule type" value="Genomic_DNA"/>
</dbReference>
<feature type="compositionally biased region" description="Polar residues" evidence="2">
    <location>
        <begin position="106"/>
        <end position="125"/>
    </location>
</feature>
<dbReference type="InterPro" id="IPR051551">
    <property type="entry name" value="Autotransporter_adhesion"/>
</dbReference>
<dbReference type="InterPro" id="IPR005546">
    <property type="entry name" value="Autotransporte_beta"/>
</dbReference>
<evidence type="ECO:0000313" key="4">
    <source>
        <dbReference type="EMBL" id="TDB65589.1"/>
    </source>
</evidence>
<dbReference type="InterPro" id="IPR012332">
    <property type="entry name" value="Autotransporter_pectin_lyase_C"/>
</dbReference>
<organism evidence="4 5">
    <name type="scientific">Pseudomonas vancouverensis</name>
    <dbReference type="NCBI Taxonomy" id="95300"/>
    <lineage>
        <taxon>Bacteria</taxon>
        <taxon>Pseudomonadati</taxon>
        <taxon>Pseudomonadota</taxon>
        <taxon>Gammaproteobacteria</taxon>
        <taxon>Pseudomonadales</taxon>
        <taxon>Pseudomonadaceae</taxon>
        <taxon>Pseudomonas</taxon>
    </lineage>
</organism>
<protein>
    <submittedName>
        <fullName evidence="4">Autotransporter outer membrane beta-barrel domain-containing protein</fullName>
    </submittedName>
</protein>
<dbReference type="Pfam" id="PF03212">
    <property type="entry name" value="Pertactin"/>
    <property type="match status" value="1"/>
</dbReference>
<dbReference type="InterPro" id="IPR003991">
    <property type="entry name" value="Pertactin_virulence_factor"/>
</dbReference>
<accession>A0A4R4KGA5</accession>
<feature type="region of interest" description="Disordered" evidence="2">
    <location>
        <begin position="99"/>
        <end position="125"/>
    </location>
</feature>
<evidence type="ECO:0000259" key="3">
    <source>
        <dbReference type="PROSITE" id="PS51208"/>
    </source>
</evidence>
<dbReference type="PANTHER" id="PTHR35037:SF3">
    <property type="entry name" value="C-TERMINAL REGION OF AIDA-LIKE PROTEIN"/>
    <property type="match status" value="1"/>
</dbReference>
<dbReference type="PANTHER" id="PTHR35037">
    <property type="entry name" value="C-TERMINAL REGION OF AIDA-LIKE PROTEIN"/>
    <property type="match status" value="1"/>
</dbReference>
<dbReference type="OrthoDB" id="6053567at2"/>
<dbReference type="PROSITE" id="PS51208">
    <property type="entry name" value="AUTOTRANSPORTER"/>
    <property type="match status" value="1"/>
</dbReference>
<proteinExistence type="predicted"/>
<name>A0A4R4KGA5_PSEVA</name>
<evidence type="ECO:0000256" key="1">
    <source>
        <dbReference type="ARBA" id="ARBA00022729"/>
    </source>
</evidence>
<comment type="caution">
    <text evidence="4">The sequence shown here is derived from an EMBL/GenBank/DDBJ whole genome shotgun (WGS) entry which is preliminary data.</text>
</comment>
<dbReference type="PRINTS" id="PR01484">
    <property type="entry name" value="PRTACTNFAMLY"/>
</dbReference>
<dbReference type="InterPro" id="IPR036709">
    <property type="entry name" value="Autotransporte_beta_dom_sf"/>
</dbReference>
<gene>
    <name evidence="4" type="ORF">EIY72_08745</name>
</gene>
<dbReference type="SUPFAM" id="SSF51126">
    <property type="entry name" value="Pectin lyase-like"/>
    <property type="match status" value="1"/>
</dbReference>
<dbReference type="SMART" id="SM00869">
    <property type="entry name" value="Autotransporter"/>
    <property type="match status" value="1"/>
</dbReference>
<sequence>MLSQQSKSRTGSRRRHQVAAAQFPTQLKKLSVSVMVALSVFTSAALLSPTDAFALSVLDGSTQDLSGQTLGDGSMFGLSVGFSSTVTGDDVTVSGGISASGSSSADLTNSTITSEDGNGAQVSGSSQITLTNSRIDTSADRGFGLLVQTNSVGTLNNSTVSTTGQGAMGIQSAYGGISNVNAGSLVHTTGSNAVGIFGNLNMSDSAVHTEGASATGLQGSASSGVDTTMTVQRSSVVTDGQSAVGADFYGISTARQALTMDQSSITTHGYSAHGLQVQGGAASSGDPIVAGVQLKDSSIEVFGDNASGARVLGTGASVALQDSDIAVHGTGAGIALETGGTVTVDGGSIVAQNNGVTFRGTAASQTNTLAVQNSRLANTDGIALTVTGKGAANMTFTNSRIDSGAGGLLDASGGSQTMFALNDHSQATGDVAVAGDTQVDMALDNGSQWQGAGNGINNLSLTQGSTWHMTGDSSVNNLSLSASTVQFEHTPGGDFKTLTVDGDLTGNGNFAMNTDLSTQQGDLLRVNGQTSGSHTLLIADSGVEPSAGGQQLMVVNGHGGDGAFALQGEHVDVGAFRYDLKKSADNWYLVNSAVVDPTLPVDPGTPTEPGNPGSPGNPPVIDPNPGNLSNGANAAVAAQSAAASLWNAQMNALVKRLGDLRMGKDDGGVWARGIGKSYKVDGGSSRGYDQNVTGLEIGADKAIPVQGGKVYLGAMVGSAHSDLDFGAGSSGDVDSKMGGVYATWIDDSGLYLDSVLKYSHFDNDIKSVTNVGEAVKGSDSTHGLGMDVEVGKRYNLEKGWFVEPQLELTAIKSQGSKYTTSNGLKVKSDDIDSLQSRVGALFGRNIHLDNGMQAQPYLKASYVTEHAGASDVNVNGYKLKADLPGNRAEVGFGTILQVSEHSKISLDAEYSKGHDIEEPYGINVGYRYLW</sequence>
<evidence type="ECO:0000313" key="5">
    <source>
        <dbReference type="Proteomes" id="UP000295254"/>
    </source>
</evidence>
<reference evidence="5" key="1">
    <citation type="journal article" date="2019" name="bioRxiv">
        <title>Bacterially produced spermidine induces plant systemic susceptibility to pathogens.</title>
        <authorList>
            <person name="Melnyk R.A."/>
            <person name="Beskrovnaya P.A."/>
            <person name="Liu Z."/>
            <person name="Song Y."/>
            <person name="Haney C.H."/>
        </authorList>
    </citation>
    <scope>NUCLEOTIDE SEQUENCE [LARGE SCALE GENOMIC DNA]</scope>
    <source>
        <strain evidence="5">Dha-51</strain>
    </source>
</reference>
<dbReference type="InterPro" id="IPR006315">
    <property type="entry name" value="OM_autotransptr_brl_dom"/>
</dbReference>
<dbReference type="SUPFAM" id="SSF103515">
    <property type="entry name" value="Autotransporter"/>
    <property type="match status" value="1"/>
</dbReference>
<dbReference type="GO" id="GO:0019867">
    <property type="term" value="C:outer membrane"/>
    <property type="evidence" value="ECO:0007669"/>
    <property type="project" value="InterPro"/>
</dbReference>
<dbReference type="InterPro" id="IPR011050">
    <property type="entry name" value="Pectin_lyase_fold/virulence"/>
</dbReference>
<dbReference type="Gene3D" id="2.40.128.130">
    <property type="entry name" value="Autotransporter beta-domain"/>
    <property type="match status" value="1"/>
</dbReference>
<dbReference type="NCBIfam" id="TIGR01414">
    <property type="entry name" value="autotrans_barl"/>
    <property type="match status" value="1"/>
</dbReference>
<dbReference type="AlphaFoldDB" id="A0A4R4KGA5"/>
<dbReference type="Pfam" id="PF03797">
    <property type="entry name" value="Autotransporter"/>
    <property type="match status" value="1"/>
</dbReference>
<dbReference type="CDD" id="cd01343">
    <property type="entry name" value="PL1_Passenger_AT"/>
    <property type="match status" value="1"/>
</dbReference>
<feature type="domain" description="Autotransporter" evidence="3">
    <location>
        <begin position="662"/>
        <end position="930"/>
    </location>
</feature>